<dbReference type="NCBIfam" id="NF033452">
    <property type="entry name" value="BREX_1_MTaseX"/>
    <property type="match status" value="1"/>
</dbReference>
<evidence type="ECO:0000256" key="3">
    <source>
        <dbReference type="ARBA" id="ARBA00022679"/>
    </source>
</evidence>
<evidence type="ECO:0000256" key="1">
    <source>
        <dbReference type="ARBA" id="ARBA00011900"/>
    </source>
</evidence>
<dbReference type="Pfam" id="PF07669">
    <property type="entry name" value="Eco57I"/>
    <property type="match status" value="1"/>
</dbReference>
<dbReference type="InterPro" id="IPR047939">
    <property type="entry name" value="BREX_1_PglX"/>
</dbReference>
<feature type="domain" description="Type II methyltransferase M.TaqI-like" evidence="7">
    <location>
        <begin position="362"/>
        <end position="584"/>
    </location>
</feature>
<reference evidence="8" key="1">
    <citation type="submission" date="2019-11" db="EMBL/GenBank/DDBJ databases">
        <authorList>
            <person name="Feng L."/>
        </authorList>
    </citation>
    <scope>NUCLEOTIDE SEQUENCE</scope>
    <source>
        <strain evidence="8">VatypicaLFYP47</strain>
    </source>
</reference>
<evidence type="ECO:0000256" key="6">
    <source>
        <dbReference type="SAM" id="Coils"/>
    </source>
</evidence>
<keyword evidence="2 8" id="KW-0489">Methyltransferase</keyword>
<dbReference type="Gene3D" id="3.40.50.150">
    <property type="entry name" value="Vaccinia Virus protein VP39"/>
    <property type="match status" value="1"/>
</dbReference>
<dbReference type="SUPFAM" id="SSF53335">
    <property type="entry name" value="S-adenosyl-L-methionine-dependent methyltransferases"/>
    <property type="match status" value="1"/>
</dbReference>
<dbReference type="RefSeq" id="WP_156718407.1">
    <property type="nucleotide sequence ID" value="NZ_CACRUN010000013.1"/>
</dbReference>
<evidence type="ECO:0000256" key="5">
    <source>
        <dbReference type="ARBA" id="ARBA00047942"/>
    </source>
</evidence>
<dbReference type="InterPro" id="IPR050953">
    <property type="entry name" value="N4_N6_ade-DNA_methylase"/>
</dbReference>
<dbReference type="EMBL" id="CACRUN010000013">
    <property type="protein sequence ID" value="VYU02819.1"/>
    <property type="molecule type" value="Genomic_DNA"/>
</dbReference>
<keyword evidence="3" id="KW-0808">Transferase</keyword>
<dbReference type="AlphaFoldDB" id="A0A6N3BK01"/>
<dbReference type="InterPro" id="IPR011639">
    <property type="entry name" value="MethylTrfase_TaqI-like_dom"/>
</dbReference>
<dbReference type="EC" id="2.1.1.72" evidence="1"/>
<gene>
    <name evidence="8" type="ORF">VALFYP47_01180</name>
</gene>
<evidence type="ECO:0000313" key="8">
    <source>
        <dbReference type="EMBL" id="VYU02819.1"/>
    </source>
</evidence>
<feature type="coiled-coil region" evidence="6">
    <location>
        <begin position="1112"/>
        <end position="1159"/>
    </location>
</feature>
<evidence type="ECO:0000256" key="2">
    <source>
        <dbReference type="ARBA" id="ARBA00022603"/>
    </source>
</evidence>
<comment type="catalytic activity">
    <reaction evidence="5">
        <text>a 2'-deoxyadenosine in DNA + S-adenosyl-L-methionine = an N(6)-methyl-2'-deoxyadenosine in DNA + S-adenosyl-L-homocysteine + H(+)</text>
        <dbReference type="Rhea" id="RHEA:15197"/>
        <dbReference type="Rhea" id="RHEA-COMP:12418"/>
        <dbReference type="Rhea" id="RHEA-COMP:12419"/>
        <dbReference type="ChEBI" id="CHEBI:15378"/>
        <dbReference type="ChEBI" id="CHEBI:57856"/>
        <dbReference type="ChEBI" id="CHEBI:59789"/>
        <dbReference type="ChEBI" id="CHEBI:90615"/>
        <dbReference type="ChEBI" id="CHEBI:90616"/>
        <dbReference type="EC" id="2.1.1.72"/>
    </reaction>
</comment>
<evidence type="ECO:0000259" key="7">
    <source>
        <dbReference type="Pfam" id="PF07669"/>
    </source>
</evidence>
<organism evidence="8">
    <name type="scientific">Veillonella atypica</name>
    <dbReference type="NCBI Taxonomy" id="39777"/>
    <lineage>
        <taxon>Bacteria</taxon>
        <taxon>Bacillati</taxon>
        <taxon>Bacillota</taxon>
        <taxon>Negativicutes</taxon>
        <taxon>Veillonellales</taxon>
        <taxon>Veillonellaceae</taxon>
        <taxon>Veillonella</taxon>
    </lineage>
</organism>
<keyword evidence="4" id="KW-0949">S-adenosyl-L-methionine</keyword>
<dbReference type="PANTHER" id="PTHR33841:SF1">
    <property type="entry name" value="DNA METHYLTRANSFERASE A"/>
    <property type="match status" value="1"/>
</dbReference>
<dbReference type="GO" id="GO:0006304">
    <property type="term" value="P:DNA modification"/>
    <property type="evidence" value="ECO:0007669"/>
    <property type="project" value="InterPro"/>
</dbReference>
<dbReference type="InterPro" id="IPR029063">
    <property type="entry name" value="SAM-dependent_MTases_sf"/>
</dbReference>
<dbReference type="GO" id="GO:0009007">
    <property type="term" value="F:site-specific DNA-methyltransferase (adenine-specific) activity"/>
    <property type="evidence" value="ECO:0007669"/>
    <property type="project" value="UniProtKB-EC"/>
</dbReference>
<name>A0A6N3BK01_9FIRM</name>
<accession>A0A6N3BK01</accession>
<keyword evidence="6" id="KW-0175">Coiled coil</keyword>
<dbReference type="PANTHER" id="PTHR33841">
    <property type="entry name" value="DNA METHYLTRANSFERASE YEEA-RELATED"/>
    <property type="match status" value="1"/>
</dbReference>
<dbReference type="GO" id="GO:0032259">
    <property type="term" value="P:methylation"/>
    <property type="evidence" value="ECO:0007669"/>
    <property type="project" value="UniProtKB-KW"/>
</dbReference>
<sequence length="1201" mass="140396">MNKTEIRKFAEWAREKLISDIIYKAGTLGINENGIIDKLPQSTEDLHFFDIGTKVYTQVSGEQLKQRVALVQAIRDKEKSYKSYKEAFDNLIEEIAYTWFNRLIAIRFMEVNDYLPSGIRVLSSENKVKKEPDLVTNPFDADLDLTVSEQNRVIELKEQNKFDELFRMLFIKQCNKLHEILPELFERTSDYTELLLTISYTDLDGIVYKLVHDLKEDDFNISSEGGQVEIIGWLYQYYISKKHDEIINIYKGTIKKADIPAATQLFTTDWVVRYMVDNSLGRYWIERNPNSKLMEKLDFFVTPKHGQINYVDEKIDPKDLTFFDPCMGSGHILVYAFDVLMEIYRECGYLDRDAALNIIQYNLFGMDIDKRAYQLAYFAIMMKARSYNRRALTQSISNNLSVIEESNSIERFTFDGITNDKEQNKIGEYLINAYKDAKEIGTLQTIEEYDYNSFKKYLLSLEKNVSRYDIFSSAWLMSVVPFMLQLTKQAIIMSKKYAVVCTNPPYMNKLEGTLKKFVVENYKPYSNDLFSVFMYRNFGFCKVDGYSSFMTPFVWMFIKTYERLREYIISNKSITSLIQMEYSAFEEATVPICSFILRNGKTNNKSLCFRLSAFKGGMEVQKQKVLEALENKDCSYFYEADESMFFKIPGSPIAYWVNKNILVAYESHLLSSFVSCKSGIMTGSDKYIKLWNEVDVKKIKFDCKSFKDMSDFKWFPLNSGGKFRKWYGNNIKVVNLWNNGQEIKNNVKNYRLRDSNLYFKPGITWGRITSSQIAFRNVVEGSLFGDAGPIAFINLGKEYVLGFLCSKVVKYLLEVTNPTLNFQVHDIMNLPLIKNDDISIFVENYVNECIEISRQDWDAFEISWDFIVHPFIRVMKDIGNRNFVNKSVSFYNGDISEVSCPIELCYLFWQGMCIERFKKIKENEEKINRIFIDLYGLEDELVPDVEDRDITVCKANLNRDVKSFISYAVGCMFGRYSLDIDGLVYAGGEWDNTKYSTYIPDKDNCIPITDEEYFEDDIVGRFCEFIEIVFGKDSLEDNLKYIANALGNRGNTSRDVIRSYFLNDFIKDHIKIYQKRPIYWLFDSGKQNGFKALCYMHRWNADTIGNMRVEYLHRMQKVYDKEIKRMQELIDNSHDNKAINKAIKRKEKLQKQLKETKDYDTLVAHLAHSRINIDLDDGVKINYEKVQTAIDGEKLQILAKI</sequence>
<protein>
    <recommendedName>
        <fullName evidence="1">site-specific DNA-methyltransferase (adenine-specific)</fullName>
        <ecNumber evidence="1">2.1.1.72</ecNumber>
    </recommendedName>
</protein>
<evidence type="ECO:0000256" key="4">
    <source>
        <dbReference type="ARBA" id="ARBA00022691"/>
    </source>
</evidence>
<proteinExistence type="predicted"/>